<dbReference type="GO" id="GO:0006281">
    <property type="term" value="P:DNA repair"/>
    <property type="evidence" value="ECO:0007669"/>
    <property type="project" value="InterPro"/>
</dbReference>
<protein>
    <submittedName>
        <fullName evidence="7">Fanconi anemia group I protein</fullName>
    </submittedName>
</protein>
<dbReference type="InterPro" id="IPR029314">
    <property type="entry name" value="FANCI_S4"/>
</dbReference>
<feature type="compositionally biased region" description="Basic residues" evidence="1">
    <location>
        <begin position="1506"/>
        <end position="1515"/>
    </location>
</feature>
<evidence type="ECO:0000313" key="7">
    <source>
        <dbReference type="EMBL" id="JAC01026.1"/>
    </source>
</evidence>
<dbReference type="InterPro" id="IPR029315">
    <property type="entry name" value="FANCI_S2"/>
</dbReference>
<evidence type="ECO:0000259" key="4">
    <source>
        <dbReference type="Pfam" id="PF14677"/>
    </source>
</evidence>
<evidence type="ECO:0000259" key="2">
    <source>
        <dbReference type="Pfam" id="PF14675"/>
    </source>
</evidence>
<gene>
    <name evidence="7" type="primary">FANCI</name>
</gene>
<reference evidence="7" key="2">
    <citation type="journal article" date="2014" name="BMC Genomics">
        <title>A genomic perspective to assessing quality of mass-reared SIT flies used in Mediterranean fruit fly (Ceratitis capitata) eradication in California.</title>
        <authorList>
            <person name="Calla B."/>
            <person name="Hall B."/>
            <person name="Hou S."/>
            <person name="Geib S.M."/>
        </authorList>
    </citation>
    <scope>NUCLEOTIDE SEQUENCE</scope>
</reference>
<feature type="compositionally biased region" description="Basic and acidic residues" evidence="1">
    <location>
        <begin position="1516"/>
        <end position="1527"/>
    </location>
</feature>
<feature type="domain" description="FANCI solenoid 4" evidence="5">
    <location>
        <begin position="1075"/>
        <end position="1327"/>
    </location>
</feature>
<feature type="compositionally biased region" description="Polar residues" evidence="1">
    <location>
        <begin position="1383"/>
        <end position="1396"/>
    </location>
</feature>
<dbReference type="GO" id="GO:0070182">
    <property type="term" value="F:DNA polymerase binding"/>
    <property type="evidence" value="ECO:0007669"/>
    <property type="project" value="TreeGrafter"/>
</dbReference>
<dbReference type="InterPro" id="IPR029313">
    <property type="entry name" value="FANCI_S3"/>
</dbReference>
<proteinExistence type="evidence at transcript level"/>
<dbReference type="InterPro" id="IPR026171">
    <property type="entry name" value="FANCI"/>
</dbReference>
<feature type="domain" description="FANCI solenoid 1" evidence="2">
    <location>
        <begin position="89"/>
        <end position="309"/>
    </location>
</feature>
<dbReference type="Pfam" id="PF14675">
    <property type="entry name" value="FANCI_S1"/>
    <property type="match status" value="1"/>
</dbReference>
<feature type="region of interest" description="Disordered" evidence="1">
    <location>
        <begin position="1343"/>
        <end position="1432"/>
    </location>
</feature>
<dbReference type="EMBL" id="GAMC01005530">
    <property type="protein sequence ID" value="JAC01026.1"/>
    <property type="molecule type" value="mRNA"/>
</dbReference>
<evidence type="ECO:0000259" key="6">
    <source>
        <dbReference type="Pfam" id="PF14680"/>
    </source>
</evidence>
<feature type="compositionally biased region" description="Basic and acidic residues" evidence="1">
    <location>
        <begin position="1397"/>
        <end position="1407"/>
    </location>
</feature>
<evidence type="ECO:0000259" key="3">
    <source>
        <dbReference type="Pfam" id="PF14676"/>
    </source>
</evidence>
<name>W8BIE2_CERCA</name>
<dbReference type="InterPro" id="IPR029308">
    <property type="entry name" value="FANCI_S1"/>
</dbReference>
<dbReference type="OrthoDB" id="195089at2759"/>
<dbReference type="Pfam" id="PF14680">
    <property type="entry name" value="FANCI_HD2"/>
    <property type="match status" value="1"/>
</dbReference>
<sequence>MFTIDKSGEMSSVLHVDIPRLKGKSVDSLIREHGEKKNLMELHTLLENTDTRTLLAILKSKLGRNDSVSFWSYLLEGLSFGYSSRDILNKRFSCVQCMLEGLQKVELRYKLSYDIIIRLCQYIPTFPSDQLITILELCIDGIRMGDRKFVCWKDLLPDVLNVLSEREQVIKDGIQMDGYELRENIIRSLMTMPWPKEIATPIADMLKELKLTNSEVTVVLSKFGGMIQSLNPTELPALSFQLFSLCTTSTEVITLLLAFEKYFHRFYYKKLFADMQSNSTDYDSIDTYSDNELREAEETILHHLNYCTQFKFGETQMYSVLKNFSSVPDLILTPFMLSSIISLSSTNREPESQCSNTSVLLNFLRNVINNNQHEEEMAKYSVWCRDTLQRKQVNLDYILTVLIDQNKQGQDVITPGLVSMAFTLLKTKNNGPLNSLAMHFFTKFIRKRFIFGKGVVKKLAEWMILEQDQYQFGECLLMLSVADSFTLSECDKTIKYIMESFLWLPGDQSMRMMSFILPLLKLSAVVRDAFIEVLRKAIISCSQDIRTMAIYGFCMILKQLNSSNSVRTQLSASSFCTQHSISTFSLMSQAMVNRPNCSRNFDMLTLEIVGQLRNCLSSNITMKRVLYENLQRGVELNPKLVPHVLQFIDCHFRSFFRVSHDKKDIEDYCILFERSVRSTTAKADELEVQDNIGLLIQLVSHCLANFQQFESEYNVSEIVRLLRLAVTKVINKDTYFEEESDNPQYTKTALVEEHMNFLEGLISYSLLASQPHNCTIQYILPLFKAHCKVSEKYKSYASLSTKQSQKNHRTNKVDGSTIKNLAINGSVVKNSKNPNMANIWDLPIIEKLLRLLHEDNVRFATNDSTEPLRSNVVFVKYVLEVSAEKMEALRNEPEYKQLTHSRRTLKYLTDVTKILYERCIFRLRDMWSNFDKEVAALSCECFQQCLQSANAIYKKNFVEIYMKGFDFYAVNRNKQCPEVLHNIIDEFMEEDQSFDPSTLNRNSDDSNSYRDRILHALIQCLEVLYDNIMYEDRLSIVSYSWLFKFCQNYKVKSEHMSLVHKLLFTQRQKTHSGAFFDTIALQLCNIWGAISDELYKTKCPLHFTLKSLTVESAGSYFNYFCQAMLKQIDDVEHFIVKTNNINFKYRIITEDERDMCLSQLRSMERSICSQLLHISNALINVLNACIPLGSSTEQLLKLVMHHYVCLTNLAKHFLSSVQLSQVSLRSTKFEVLLRDIGKSLPKNIYGLITYIEANVIDKEQLHIKRSNTEIYRTKILRETKLLPKIVLHLETFSRFVIVLSKKTESRLAGFLHRGTVHDFRFRTDALKSSVERTLSHSSEISVDLSPDNISEEPTVSIQTKKNNKKQMNRNDGAKTDDEEKNESNCGHSNGEQTTNVKKGEKSLEVKTKLTKKAKSNCSNKVEKKSKRKLRSCESNGEFAIDDDMIGEQTKFSSRRRCQDNMEHNQLTGNEEDSEAQSSPTPENIEVLEHESNRDSVSQLYKNLTKINKKTKKRTHKEIDQIEPENRALLKKRRRCHSAKK</sequence>
<evidence type="ECO:0000256" key="1">
    <source>
        <dbReference type="SAM" id="MobiDB-lite"/>
    </source>
</evidence>
<reference evidence="7" key="1">
    <citation type="submission" date="2013-07" db="EMBL/GenBank/DDBJ databases">
        <authorList>
            <person name="Geib S."/>
        </authorList>
    </citation>
    <scope>NUCLEOTIDE SEQUENCE</scope>
</reference>
<accession>W8BIE2</accession>
<dbReference type="Pfam" id="PF14676">
    <property type="entry name" value="FANCI_S2"/>
    <property type="match status" value="1"/>
</dbReference>
<feature type="compositionally biased region" description="Basic residues" evidence="1">
    <location>
        <begin position="1528"/>
        <end position="1540"/>
    </location>
</feature>
<dbReference type="Pfam" id="PF14678">
    <property type="entry name" value="FANCI_S4"/>
    <property type="match status" value="1"/>
</dbReference>
<feature type="domain" description="FANCI solenoid 2" evidence="3">
    <location>
        <begin position="413"/>
        <end position="554"/>
    </location>
</feature>
<organism evidence="7">
    <name type="scientific">Ceratitis capitata</name>
    <name type="common">Mediterranean fruit fly</name>
    <name type="synonym">Tephritis capitata</name>
    <dbReference type="NCBI Taxonomy" id="7213"/>
    <lineage>
        <taxon>Eukaryota</taxon>
        <taxon>Metazoa</taxon>
        <taxon>Ecdysozoa</taxon>
        <taxon>Arthropoda</taxon>
        <taxon>Hexapoda</taxon>
        <taxon>Insecta</taxon>
        <taxon>Pterygota</taxon>
        <taxon>Neoptera</taxon>
        <taxon>Endopterygota</taxon>
        <taxon>Diptera</taxon>
        <taxon>Brachycera</taxon>
        <taxon>Muscomorpha</taxon>
        <taxon>Tephritoidea</taxon>
        <taxon>Tephritidae</taxon>
        <taxon>Ceratitis</taxon>
        <taxon>Ceratitis</taxon>
    </lineage>
</organism>
<dbReference type="PANTHER" id="PTHR21818">
    <property type="entry name" value="BC025462 PROTEIN"/>
    <property type="match status" value="1"/>
</dbReference>
<dbReference type="PANTHER" id="PTHR21818:SF0">
    <property type="entry name" value="FANCONI ANEMIA GROUP I PROTEIN"/>
    <property type="match status" value="1"/>
</dbReference>
<evidence type="ECO:0000259" key="5">
    <source>
        <dbReference type="Pfam" id="PF14678"/>
    </source>
</evidence>
<feature type="domain" description="FANCI helical" evidence="6">
    <location>
        <begin position="578"/>
        <end position="794"/>
    </location>
</feature>
<feature type="region of interest" description="Disordered" evidence="1">
    <location>
        <begin position="1463"/>
        <end position="1540"/>
    </location>
</feature>
<dbReference type="InterPro" id="IPR029312">
    <property type="entry name" value="FANCI_HD2"/>
</dbReference>
<feature type="domain" description="FANCI solenoid 3" evidence="4">
    <location>
        <begin position="839"/>
        <end position="1064"/>
    </location>
</feature>
<feature type="compositionally biased region" description="Polar residues" evidence="1">
    <location>
        <begin position="1347"/>
        <end position="1360"/>
    </location>
</feature>
<dbReference type="Pfam" id="PF14677">
    <property type="entry name" value="FANCI_S3"/>
    <property type="match status" value="1"/>
</dbReference>